<feature type="compositionally biased region" description="Polar residues" evidence="3">
    <location>
        <begin position="361"/>
        <end position="378"/>
    </location>
</feature>
<feature type="compositionally biased region" description="Low complexity" evidence="3">
    <location>
        <begin position="382"/>
        <end position="393"/>
    </location>
</feature>
<evidence type="ECO:0000313" key="5">
    <source>
        <dbReference type="EMBL" id="KNZ46078.1"/>
    </source>
</evidence>
<organism evidence="5 6">
    <name type="scientific">Puccinia sorghi</name>
    <dbReference type="NCBI Taxonomy" id="27349"/>
    <lineage>
        <taxon>Eukaryota</taxon>
        <taxon>Fungi</taxon>
        <taxon>Dikarya</taxon>
        <taxon>Basidiomycota</taxon>
        <taxon>Pucciniomycotina</taxon>
        <taxon>Pucciniomycetes</taxon>
        <taxon>Pucciniales</taxon>
        <taxon>Pucciniaceae</taxon>
        <taxon>Puccinia</taxon>
    </lineage>
</organism>
<keyword evidence="1" id="KW-0507">mRNA processing</keyword>
<protein>
    <recommendedName>
        <fullName evidence="4">CCHC-type domain-containing protein</fullName>
    </recommendedName>
</protein>
<feature type="compositionally biased region" description="Polar residues" evidence="3">
    <location>
        <begin position="48"/>
        <end position="62"/>
    </location>
</feature>
<dbReference type="Proteomes" id="UP000037035">
    <property type="component" value="Unassembled WGS sequence"/>
</dbReference>
<reference evidence="5 6" key="1">
    <citation type="submission" date="2015-08" db="EMBL/GenBank/DDBJ databases">
        <title>Next Generation Sequencing and Analysis of the Genome of Puccinia sorghi L Schw, the Causal Agent of Maize Common Rust.</title>
        <authorList>
            <person name="Rochi L."/>
            <person name="Burguener G."/>
            <person name="Darino M."/>
            <person name="Turjanski A."/>
            <person name="Kreff E."/>
            <person name="Dieguez M.J."/>
            <person name="Sacco F."/>
        </authorList>
    </citation>
    <scope>NUCLEOTIDE SEQUENCE [LARGE SCALE GENOMIC DNA]</scope>
    <source>
        <strain evidence="5 6">RO10H11247</strain>
    </source>
</reference>
<feature type="region of interest" description="Disordered" evidence="3">
    <location>
        <begin position="1"/>
        <end position="29"/>
    </location>
</feature>
<evidence type="ECO:0000259" key="4">
    <source>
        <dbReference type="PROSITE" id="PS50158"/>
    </source>
</evidence>
<dbReference type="GO" id="GO:0003676">
    <property type="term" value="F:nucleic acid binding"/>
    <property type="evidence" value="ECO:0007669"/>
    <property type="project" value="InterPro"/>
</dbReference>
<dbReference type="VEuPathDB" id="FungiDB:VP01_757g8"/>
<feature type="region of interest" description="Disordered" evidence="3">
    <location>
        <begin position="301"/>
        <end position="403"/>
    </location>
</feature>
<evidence type="ECO:0000256" key="2">
    <source>
        <dbReference type="PROSITE-ProRule" id="PRU00047"/>
    </source>
</evidence>
<dbReference type="PROSITE" id="PS50158">
    <property type="entry name" value="ZF_CCHC"/>
    <property type="match status" value="1"/>
</dbReference>
<comment type="caution">
    <text evidence="5">The sequence shown here is derived from an EMBL/GenBank/DDBJ whole genome shotgun (WGS) entry which is preliminary data.</text>
</comment>
<feature type="domain" description="CCHC-type" evidence="4">
    <location>
        <begin position="712"/>
        <end position="727"/>
    </location>
</feature>
<dbReference type="GO" id="GO:0006397">
    <property type="term" value="P:mRNA processing"/>
    <property type="evidence" value="ECO:0007669"/>
    <property type="project" value="UniProtKB-KW"/>
</dbReference>
<feature type="region of interest" description="Disordered" evidence="3">
    <location>
        <begin position="45"/>
        <end position="133"/>
    </location>
</feature>
<accession>A0A0L6UC13</accession>
<dbReference type="InterPro" id="IPR001878">
    <property type="entry name" value="Znf_CCHC"/>
</dbReference>
<keyword evidence="2" id="KW-0862">Zinc</keyword>
<dbReference type="OrthoDB" id="2502266at2759"/>
<evidence type="ECO:0000313" key="6">
    <source>
        <dbReference type="Proteomes" id="UP000037035"/>
    </source>
</evidence>
<keyword evidence="6" id="KW-1185">Reference proteome</keyword>
<keyword evidence="2" id="KW-0479">Metal-binding</keyword>
<dbReference type="EMBL" id="LAVV01013027">
    <property type="protein sequence ID" value="KNZ46078.1"/>
    <property type="molecule type" value="Genomic_DNA"/>
</dbReference>
<gene>
    <name evidence="5" type="ORF">VP01_757g8</name>
</gene>
<evidence type="ECO:0000256" key="3">
    <source>
        <dbReference type="SAM" id="MobiDB-lite"/>
    </source>
</evidence>
<dbReference type="AlphaFoldDB" id="A0A0L6UC13"/>
<sequence>MAFPSPETPVTLPVLKPIDFQDSSTNPYPKFKQLTLAGSISEPGLKSLQCQTGSHSSASLAQCGTHGSPPAAQKFQATATTASPAPQRPTRNHLKRQWPGKDTSPTKKSHNRPSRISSTNDTQPSTRLPNSSVVGGSKCHFLQDAAVPSDKSTFQDYCHDMEICMSSSEHATSPHPITPHDTPDISLTTGLATERCRSPLFCSSPEPSPISQHPPVTPSNSSQDEKTCRSRVWRFQSTDCLSNMMITDHASPGLAPEMAPPKSQCAPSSVDIQVDQDFCSPVPSCGSPLFSCSAEATPATMSPFEASPEPLAHNSPSSPPNHTRRPTQLLKKIAGRAAATRVPTSSEAKPQPGIKPKPSTRKSSALPSSHPISISQLKFSVKKPPSSPKKLPSNTGPTPQLLPTKAKKRDTIFAESHLPPLQQPRYPDGSWEALTNQLKVQPQVSAMDKENRLPCQPGKMDSKNLPPLDEKWLAAMEAFVPVWPARQVVIAMNQIVLYRLSVLRWGVNSSHQPVSLDDLREALASTHHDRIYQLVTACKRSVTPCDTLRDAILSPAIQATVITYGEGPETTVELRRDFTFLGLVYLKRFFFFVDSPLIKTLRAFWADNHRKATWGEFREWFSRRHNSGLRTCLVPMASRLQEYVQTAEENQIVKIMVPQSVHSKSDPKILDRIVLVTLEPEWWSNLNPFYQPDPSQAHKQPNRPNLLAHKVCFTCSEKGHINKNCPKSSILEVMRKAMDNYQLGKQKKEDIITQMVEAANGNYSFDNKPLMI</sequence>
<dbReference type="SUPFAM" id="SSF57756">
    <property type="entry name" value="Retrovirus zinc finger-like domains"/>
    <property type="match status" value="1"/>
</dbReference>
<evidence type="ECO:0000256" key="1">
    <source>
        <dbReference type="ARBA" id="ARBA00022664"/>
    </source>
</evidence>
<keyword evidence="2" id="KW-0863">Zinc-finger</keyword>
<proteinExistence type="predicted"/>
<dbReference type="InterPro" id="IPR036875">
    <property type="entry name" value="Znf_CCHC_sf"/>
</dbReference>
<feature type="compositionally biased region" description="Low complexity" evidence="3">
    <location>
        <begin position="77"/>
        <end position="89"/>
    </location>
</feature>
<dbReference type="Gene3D" id="4.10.60.10">
    <property type="entry name" value="Zinc finger, CCHC-type"/>
    <property type="match status" value="1"/>
</dbReference>
<dbReference type="GO" id="GO:0008270">
    <property type="term" value="F:zinc ion binding"/>
    <property type="evidence" value="ECO:0007669"/>
    <property type="project" value="UniProtKB-KW"/>
</dbReference>
<feature type="region of interest" description="Disordered" evidence="3">
    <location>
        <begin position="203"/>
        <end position="228"/>
    </location>
</feature>
<name>A0A0L6UC13_9BASI</name>
<feature type="compositionally biased region" description="Polar residues" evidence="3">
    <location>
        <begin position="114"/>
        <end position="133"/>
    </location>
</feature>